<dbReference type="AlphaFoldDB" id="A0A9P6JKN9"/>
<feature type="transmembrane region" description="Helical" evidence="1">
    <location>
        <begin position="117"/>
        <end position="139"/>
    </location>
</feature>
<dbReference type="InterPro" id="IPR045339">
    <property type="entry name" value="DUF6534"/>
</dbReference>
<dbReference type="PANTHER" id="PTHR40465">
    <property type="entry name" value="CHROMOSOME 1, WHOLE GENOME SHOTGUN SEQUENCE"/>
    <property type="match status" value="1"/>
</dbReference>
<feature type="transmembrane region" description="Helical" evidence="1">
    <location>
        <begin position="230"/>
        <end position="247"/>
    </location>
</feature>
<dbReference type="EMBL" id="MU157899">
    <property type="protein sequence ID" value="KAF9524386.1"/>
    <property type="molecule type" value="Genomic_DNA"/>
</dbReference>
<reference evidence="3" key="1">
    <citation type="submission" date="2020-11" db="EMBL/GenBank/DDBJ databases">
        <authorList>
            <consortium name="DOE Joint Genome Institute"/>
            <person name="Ahrendt S."/>
            <person name="Riley R."/>
            <person name="Andreopoulos W."/>
            <person name="Labutti K."/>
            <person name="Pangilinan J."/>
            <person name="Ruiz-Duenas F.J."/>
            <person name="Barrasa J.M."/>
            <person name="Sanchez-Garcia M."/>
            <person name="Camarero S."/>
            <person name="Miyauchi S."/>
            <person name="Serrano A."/>
            <person name="Linde D."/>
            <person name="Babiker R."/>
            <person name="Drula E."/>
            <person name="Ayuso-Fernandez I."/>
            <person name="Pacheco R."/>
            <person name="Padilla G."/>
            <person name="Ferreira P."/>
            <person name="Barriuso J."/>
            <person name="Kellner H."/>
            <person name="Castanera R."/>
            <person name="Alfaro M."/>
            <person name="Ramirez L."/>
            <person name="Pisabarro A.G."/>
            <person name="Kuo A."/>
            <person name="Tritt A."/>
            <person name="Lipzen A."/>
            <person name="He G."/>
            <person name="Yan M."/>
            <person name="Ng V."/>
            <person name="Cullen D."/>
            <person name="Martin F."/>
            <person name="Rosso M.-N."/>
            <person name="Henrissat B."/>
            <person name="Hibbett D."/>
            <person name="Martinez A.T."/>
            <person name="Grigoriev I.V."/>
        </authorList>
    </citation>
    <scope>NUCLEOTIDE SEQUENCE</scope>
    <source>
        <strain evidence="3">CBS 506.95</strain>
    </source>
</reference>
<proteinExistence type="predicted"/>
<accession>A0A9P6JKN9</accession>
<evidence type="ECO:0000259" key="2">
    <source>
        <dbReference type="Pfam" id="PF20152"/>
    </source>
</evidence>
<evidence type="ECO:0000313" key="4">
    <source>
        <dbReference type="Proteomes" id="UP000807306"/>
    </source>
</evidence>
<feature type="transmembrane region" description="Helical" evidence="1">
    <location>
        <begin position="86"/>
        <end position="105"/>
    </location>
</feature>
<dbReference type="Pfam" id="PF20152">
    <property type="entry name" value="DUF6534"/>
    <property type="match status" value="1"/>
</dbReference>
<protein>
    <recommendedName>
        <fullName evidence="2">DUF6534 domain-containing protein</fullName>
    </recommendedName>
</protein>
<feature type="transmembrane region" description="Helical" evidence="1">
    <location>
        <begin position="12"/>
        <end position="33"/>
    </location>
</feature>
<keyword evidence="4" id="KW-1185">Reference proteome</keyword>
<dbReference type="Proteomes" id="UP000807306">
    <property type="component" value="Unassembled WGS sequence"/>
</dbReference>
<keyword evidence="1" id="KW-0472">Membrane</keyword>
<feature type="transmembrane region" description="Helical" evidence="1">
    <location>
        <begin position="196"/>
        <end position="218"/>
    </location>
</feature>
<comment type="caution">
    <text evidence="3">The sequence shown here is derived from an EMBL/GenBank/DDBJ whole genome shotgun (WGS) entry which is preliminary data.</text>
</comment>
<feature type="domain" description="DUF6534" evidence="2">
    <location>
        <begin position="165"/>
        <end position="251"/>
    </location>
</feature>
<keyword evidence="1" id="KW-1133">Transmembrane helix</keyword>
<feature type="transmembrane region" description="Helical" evidence="1">
    <location>
        <begin position="159"/>
        <end position="180"/>
    </location>
</feature>
<evidence type="ECO:0000256" key="1">
    <source>
        <dbReference type="SAM" id="Phobius"/>
    </source>
</evidence>
<name>A0A9P6JKN9_9AGAR</name>
<evidence type="ECO:0000313" key="3">
    <source>
        <dbReference type="EMBL" id="KAF9524386.1"/>
    </source>
</evidence>
<keyword evidence="1" id="KW-0812">Transmembrane</keyword>
<gene>
    <name evidence="3" type="ORF">CPB83DRAFT_861271</name>
</gene>
<sequence>MVATSLLSPQQALLVSGVVNSFLFGVLTVQMYINYMAFPLESLKLRFVVTTIYLLQVFQAIIVSYRNHIELVLARMSPVVDTTGKFTWIELVISAVTMSTVQLYYANSIRIVSKRLIFPWLIVCCSILQLQGGITLAVVTFGKTNISSPGGVQRLQSAIFHLANATCDVMIVACMTYYLVRYYSHTTRTQRIVKRVVWLMIETGMVITIVTLACSSLLFTAHNHGNLNTVYSSIISNLYSNSLLALLNGRALYRVKLDVPLSTRAFTQPTLQPTEIQPSNERIEGLSS</sequence>
<organism evidence="3 4">
    <name type="scientific">Crepidotus variabilis</name>
    <dbReference type="NCBI Taxonomy" id="179855"/>
    <lineage>
        <taxon>Eukaryota</taxon>
        <taxon>Fungi</taxon>
        <taxon>Dikarya</taxon>
        <taxon>Basidiomycota</taxon>
        <taxon>Agaricomycotina</taxon>
        <taxon>Agaricomycetes</taxon>
        <taxon>Agaricomycetidae</taxon>
        <taxon>Agaricales</taxon>
        <taxon>Agaricineae</taxon>
        <taxon>Crepidotaceae</taxon>
        <taxon>Crepidotus</taxon>
    </lineage>
</organism>
<dbReference type="PANTHER" id="PTHR40465:SF1">
    <property type="entry name" value="DUF6534 DOMAIN-CONTAINING PROTEIN"/>
    <property type="match status" value="1"/>
</dbReference>